<evidence type="ECO:0000256" key="1">
    <source>
        <dbReference type="ARBA" id="ARBA00010954"/>
    </source>
</evidence>
<reference evidence="3" key="2">
    <citation type="submission" date="2020-05" db="UniProtKB">
        <authorList>
            <consortium name="EnsemblMetazoa"/>
        </authorList>
    </citation>
    <scope>IDENTIFICATION</scope>
    <source>
        <strain evidence="3">maculatus3</strain>
    </source>
</reference>
<keyword evidence="4" id="KW-1185">Reference proteome</keyword>
<reference evidence="4" key="1">
    <citation type="submission" date="2013-09" db="EMBL/GenBank/DDBJ databases">
        <title>The Genome Sequence of Anopheles maculatus species B.</title>
        <authorList>
            <consortium name="The Broad Institute Genomics Platform"/>
            <person name="Neafsey D.E."/>
            <person name="Besansky N."/>
            <person name="Howell P."/>
            <person name="Walton C."/>
            <person name="Young S.K."/>
            <person name="Zeng Q."/>
            <person name="Gargeya S."/>
            <person name="Fitzgerald M."/>
            <person name="Haas B."/>
            <person name="Abouelleil A."/>
            <person name="Allen A.W."/>
            <person name="Alvarado L."/>
            <person name="Arachchi H.M."/>
            <person name="Berlin A.M."/>
            <person name="Chapman S.B."/>
            <person name="Gainer-Dewar J."/>
            <person name="Goldberg J."/>
            <person name="Griggs A."/>
            <person name="Gujja S."/>
            <person name="Hansen M."/>
            <person name="Howarth C."/>
            <person name="Imamovic A."/>
            <person name="Ireland A."/>
            <person name="Larimer J."/>
            <person name="McCowan C."/>
            <person name="Murphy C."/>
            <person name="Pearson M."/>
            <person name="Poon T.W."/>
            <person name="Priest M."/>
            <person name="Roberts A."/>
            <person name="Saif S."/>
            <person name="Shea T."/>
            <person name="Sisk P."/>
            <person name="Sykes S."/>
            <person name="Wortman J."/>
            <person name="Nusbaum C."/>
            <person name="Birren B."/>
        </authorList>
    </citation>
    <scope>NUCLEOTIDE SEQUENCE [LARGE SCALE GENOMIC DNA]</scope>
    <source>
        <strain evidence="4">maculatus3</strain>
    </source>
</reference>
<accession>A0A182SWF6</accession>
<dbReference type="InterPro" id="IPR008862">
    <property type="entry name" value="Tcp11"/>
</dbReference>
<organism evidence="3 4">
    <name type="scientific">Anopheles maculatus</name>
    <dbReference type="NCBI Taxonomy" id="74869"/>
    <lineage>
        <taxon>Eukaryota</taxon>
        <taxon>Metazoa</taxon>
        <taxon>Ecdysozoa</taxon>
        <taxon>Arthropoda</taxon>
        <taxon>Hexapoda</taxon>
        <taxon>Insecta</taxon>
        <taxon>Pterygota</taxon>
        <taxon>Neoptera</taxon>
        <taxon>Endopterygota</taxon>
        <taxon>Diptera</taxon>
        <taxon>Nematocera</taxon>
        <taxon>Culicoidea</taxon>
        <taxon>Culicidae</taxon>
        <taxon>Anophelinae</taxon>
        <taxon>Anopheles</taxon>
        <taxon>Anopheles maculatus group</taxon>
    </lineage>
</organism>
<evidence type="ECO:0000313" key="4">
    <source>
        <dbReference type="Proteomes" id="UP000075901"/>
    </source>
</evidence>
<name>A0A182SWF6_9DIPT</name>
<dbReference type="PANTHER" id="PTHR12832:SF11">
    <property type="entry name" value="LD23868P"/>
    <property type="match status" value="1"/>
</dbReference>
<comment type="similarity">
    <text evidence="1">Belongs to the TCP11 family.</text>
</comment>
<dbReference type="Proteomes" id="UP000075901">
    <property type="component" value="Unassembled WGS sequence"/>
</dbReference>
<dbReference type="AlphaFoldDB" id="A0A182SWF6"/>
<feature type="region of interest" description="Disordered" evidence="2">
    <location>
        <begin position="268"/>
        <end position="293"/>
    </location>
</feature>
<dbReference type="EnsemblMetazoa" id="AMAM014811-RA">
    <property type="protein sequence ID" value="AMAM014811-PA"/>
    <property type="gene ID" value="AMAM014811"/>
</dbReference>
<dbReference type="PANTHER" id="PTHR12832">
    <property type="entry name" value="TESTIS-SPECIFIC PROTEIN PBS13 T-COMPLEX 11"/>
    <property type="match status" value="1"/>
</dbReference>
<dbReference type="Pfam" id="PF05794">
    <property type="entry name" value="Tcp11"/>
    <property type="match status" value="1"/>
</dbReference>
<evidence type="ECO:0000256" key="2">
    <source>
        <dbReference type="SAM" id="MobiDB-lite"/>
    </source>
</evidence>
<dbReference type="GO" id="GO:0007165">
    <property type="term" value="P:signal transduction"/>
    <property type="evidence" value="ECO:0007669"/>
    <property type="project" value="TreeGrafter"/>
</dbReference>
<dbReference type="VEuPathDB" id="VectorBase:AMAM014811"/>
<proteinExistence type="inferred from homology"/>
<evidence type="ECO:0000313" key="3">
    <source>
        <dbReference type="EnsemblMetazoa" id="AMAM014811-PA"/>
    </source>
</evidence>
<sequence>MPDNTGRDARMKKEEISIGEDDKKRIVDVVTQLMKDANLNTENANGIGFVMPATDNEPEKFVLLSDLERSLEDMALVHEIAINDKFQLTPPNPGMPVYTVQQTVKDAYWNLLREELSQSPPVYTMVIQLLLDIKQTFISLLRGNNDRALAAIMVVLDENSVRQLADEHGSAVLEHNAQFIIKIMGMACCPARDAEIAALKRETEPINQLRGIMEVLDRMKLDMANFVLATTRAQFVQYSVEYERKKFAELQAVCGNNFPATMEWLKRNKPSAADTEEDAAGASGGGGPSARQDVRTVRLRDAQLPDYYIDAYQEFLQPEANRPFPELLKLDQERMVQLRETALRLSACATIMQLTCAAVPTLANHSQRRSDLAAKLTILSADYPNKVVLHELLESLWMQVLVSISDGPNHSAADADGNVTECTKLALKTQILSIDANMSVYNIVWRKLMLYMKAFVMAEREESASYPVIFRDYCEETIELVRQFKRIVTHNLEVYGNFYMISMQDC</sequence>
<protein>
    <submittedName>
        <fullName evidence="3">Uncharacterized protein</fullName>
    </submittedName>
</protein>